<feature type="non-terminal residue" evidence="1">
    <location>
        <position position="1"/>
    </location>
</feature>
<evidence type="ECO:0000313" key="3">
    <source>
        <dbReference type="EMBL" id="CAF5218777.1"/>
    </source>
</evidence>
<dbReference type="EMBL" id="CAJNOW010005266">
    <property type="protein sequence ID" value="CAF1445444.1"/>
    <property type="molecule type" value="Genomic_DNA"/>
</dbReference>
<accession>A0A815P7H0</accession>
<evidence type="ECO:0000313" key="4">
    <source>
        <dbReference type="Proteomes" id="UP000663834"/>
    </source>
</evidence>
<name>A0A815P7H0_9BILA</name>
<dbReference type="Proteomes" id="UP000663834">
    <property type="component" value="Unassembled WGS sequence"/>
</dbReference>
<evidence type="ECO:0000313" key="2">
    <source>
        <dbReference type="EMBL" id="CAF4072704.1"/>
    </source>
</evidence>
<gene>
    <name evidence="2" type="ORF">BYL167_LOCUS17616</name>
    <name evidence="3" type="ORF">GIL414_LOCUS83138</name>
    <name evidence="1" type="ORF">KQP761_LOCUS11723</name>
</gene>
<protein>
    <submittedName>
        <fullName evidence="1">Uncharacterized protein</fullName>
    </submittedName>
</protein>
<dbReference type="Proteomes" id="UP000681720">
    <property type="component" value="Unassembled WGS sequence"/>
</dbReference>
<dbReference type="EMBL" id="CAJOBJ010362130">
    <property type="protein sequence ID" value="CAF5218777.1"/>
    <property type="molecule type" value="Genomic_DNA"/>
</dbReference>
<dbReference type="AlphaFoldDB" id="A0A815P7H0"/>
<dbReference type="OrthoDB" id="10227553at2759"/>
<dbReference type="EMBL" id="CAJOBH010007021">
    <property type="protein sequence ID" value="CAF4072704.1"/>
    <property type="molecule type" value="Genomic_DNA"/>
</dbReference>
<proteinExistence type="predicted"/>
<evidence type="ECO:0000313" key="1">
    <source>
        <dbReference type="EMBL" id="CAF1445444.1"/>
    </source>
</evidence>
<organism evidence="1 4">
    <name type="scientific">Rotaria magnacalcarata</name>
    <dbReference type="NCBI Taxonomy" id="392030"/>
    <lineage>
        <taxon>Eukaryota</taxon>
        <taxon>Metazoa</taxon>
        <taxon>Spiralia</taxon>
        <taxon>Gnathifera</taxon>
        <taxon>Rotifera</taxon>
        <taxon>Eurotatoria</taxon>
        <taxon>Bdelloidea</taxon>
        <taxon>Philodinida</taxon>
        <taxon>Philodinidae</taxon>
        <taxon>Rotaria</taxon>
    </lineage>
</organism>
<comment type="caution">
    <text evidence="1">The sequence shown here is derived from an EMBL/GenBank/DDBJ whole genome shotgun (WGS) entry which is preliminary data.</text>
</comment>
<reference evidence="1" key="1">
    <citation type="submission" date="2021-02" db="EMBL/GenBank/DDBJ databases">
        <authorList>
            <person name="Nowell W R."/>
        </authorList>
    </citation>
    <scope>NUCLEOTIDE SEQUENCE</scope>
</reference>
<dbReference type="Proteomes" id="UP000681967">
    <property type="component" value="Unassembled WGS sequence"/>
</dbReference>
<sequence length="77" mass="8810">YYHQPTIPMDYMPYYPTSSPTGYLPAGPIYGNTSEQPTFYTSNDVNTIPYNGNGNTPYIYPTPQPPHQLYQQLNDIE</sequence>